<gene>
    <name evidence="12" type="primary">EOG090X024P</name>
</gene>
<dbReference type="PANTHER" id="PTHR12820">
    <property type="entry name" value="VACUOLAR SORTING PROTEIN 53"/>
    <property type="match status" value="1"/>
</dbReference>
<feature type="domain" description="Vps53 N-terminal" evidence="10">
    <location>
        <begin position="39"/>
        <end position="457"/>
    </location>
</feature>
<evidence type="ECO:0000313" key="12">
    <source>
        <dbReference type="EMBL" id="SVE93479.1"/>
    </source>
</evidence>
<evidence type="ECO:0000256" key="4">
    <source>
        <dbReference type="ARBA" id="ARBA00014103"/>
    </source>
</evidence>
<dbReference type="PANTHER" id="PTHR12820:SF0">
    <property type="entry name" value="VACUOLAR PROTEIN SORTING-ASSOCIATED PROTEIN 53 HOMOLOG"/>
    <property type="match status" value="1"/>
</dbReference>
<evidence type="ECO:0000259" key="11">
    <source>
        <dbReference type="Pfam" id="PF16854"/>
    </source>
</evidence>
<dbReference type="InterPro" id="IPR007234">
    <property type="entry name" value="Vps53_N"/>
</dbReference>
<keyword evidence="8" id="KW-0175">Coiled coil</keyword>
<reference evidence="12" key="1">
    <citation type="submission" date="2018-08" db="EMBL/GenBank/DDBJ databases">
        <authorList>
            <person name="Cornetti L."/>
        </authorList>
    </citation>
    <scope>NUCLEOTIDE SEQUENCE</scope>
    <source>
        <strain evidence="12">BE-ASS</strain>
    </source>
</reference>
<dbReference type="Gene3D" id="1.10.357.110">
    <property type="entry name" value="Vacuolar protein sorting-associated protein 53, C-terminus"/>
    <property type="match status" value="1"/>
</dbReference>
<evidence type="ECO:0000256" key="6">
    <source>
        <dbReference type="ARBA" id="ARBA00023034"/>
    </source>
</evidence>
<evidence type="ECO:0000256" key="2">
    <source>
        <dbReference type="ARBA" id="ARBA00004481"/>
    </source>
</evidence>
<keyword evidence="7" id="KW-0472">Membrane</keyword>
<dbReference type="FunFam" id="1.10.357.110:FF:000006">
    <property type="entry name" value="Vacuolar protein sorting-associated protein 53"/>
    <property type="match status" value="1"/>
</dbReference>
<evidence type="ECO:0000256" key="7">
    <source>
        <dbReference type="ARBA" id="ARBA00023136"/>
    </source>
</evidence>
<feature type="coiled-coil region" evidence="8">
    <location>
        <begin position="95"/>
        <end position="129"/>
    </location>
</feature>
<accession>A0A4Y7NJQ6</accession>
<feature type="region of interest" description="Disordered" evidence="9">
    <location>
        <begin position="836"/>
        <end position="865"/>
    </location>
</feature>
<dbReference type="InterPro" id="IPR038260">
    <property type="entry name" value="Vps53_C_sf"/>
</dbReference>
<evidence type="ECO:0000256" key="3">
    <source>
        <dbReference type="ARBA" id="ARBA00008628"/>
    </source>
</evidence>
<keyword evidence="6" id="KW-0333">Golgi apparatus</keyword>
<feature type="region of interest" description="Disordered" evidence="9">
    <location>
        <begin position="366"/>
        <end position="416"/>
    </location>
</feature>
<evidence type="ECO:0000256" key="5">
    <source>
        <dbReference type="ARBA" id="ARBA00022753"/>
    </source>
</evidence>
<feature type="domain" description="Vps53 C-terminal" evidence="11">
    <location>
        <begin position="734"/>
        <end position="818"/>
    </location>
</feature>
<sequence length="879" mass="99254">MAKKLIEAETPRGLKRSSAEPNQAIEQVFPSQDPLDRGDFNPIDYINNLFPTEQSLSNIEEVITGFQGKIRHLDSEIKSCIRSQSGVSQDGAVALEEAQKAISQLFVRIKDIRAKAEKSEHTVREITRDIKQLDIAKRNLTSAITTLNHLHFLVFGVDQLEVMCQKRQYSEIASLLQGVSRVMEHFTPYLDIPQVKQLADQLDQIEKRLGDQISNDFKEAFSGSGPKQPSTLTQLSEACSVLNVIEPRFKREIIRWFVSLQLVEYSHLFQETEENAWLDRIDRRYAWIKRHLLNFEDRMGRIFPADWEMSERIAVEFCNLTRNELTKIMAKRVNEIDVKLLLFTLQKTTQFEELLSRRFSGLSMEESVPSKIGSTKPVESTNPFEEPAAKNPFEEDEEEAVNQVASSTQDQQAPSDQLRTVSPFHGLISRCFENHLNIFVDSQDKNMAELMDRFVADLKSQGPSLAQAEIEGCCVLPSCADLFVFYKKCLLQCAQLSTGQPMLALTYVFKKYLREYATRLLQSNLPRSNHASSIAAPALQSMSSLTKEFTRELRDLSSGGAAGLIQNFQSLLKEGDASNTSPKFTKDDIARICTILTTAEYCLETTQQLEGKLKEKVKPSLADKVDLGSEQDLFGSVISQCIQLLVSDLEGACEPALITMAKTAWQTWESVGDQSQYVTLMTSQFKHYIPFIRDCLSSSRKYFTQFCVRFVNAFMARFVQQLYKCKPVGVVGAEQLLLDTHMLKTALLDLPSVGSQVARKPPASYSKMVVKGMTRAEMILKVVMDASDTNAKYVAHYTRLLPESDSSEFQKILDMKGVRRSDQQLLIDIYRAHQASQGDQEESAVPSATSTNGSQGIPISPDHESSRIKKLEKLIKRRL</sequence>
<evidence type="ECO:0000256" key="9">
    <source>
        <dbReference type="SAM" id="MobiDB-lite"/>
    </source>
</evidence>
<evidence type="ECO:0000256" key="1">
    <source>
        <dbReference type="ARBA" id="ARBA00004150"/>
    </source>
</evidence>
<dbReference type="Pfam" id="PF16854">
    <property type="entry name" value="VPS53_C"/>
    <property type="match status" value="1"/>
</dbReference>
<proteinExistence type="evidence at transcript level"/>
<feature type="compositionally biased region" description="Polar residues" evidence="9">
    <location>
        <begin position="403"/>
        <end position="416"/>
    </location>
</feature>
<dbReference type="GO" id="GO:0000938">
    <property type="term" value="C:GARP complex"/>
    <property type="evidence" value="ECO:0007669"/>
    <property type="project" value="InterPro"/>
</dbReference>
<dbReference type="InterPro" id="IPR039766">
    <property type="entry name" value="Vps53"/>
</dbReference>
<keyword evidence="5" id="KW-0967">Endosome</keyword>
<feature type="compositionally biased region" description="Basic and acidic residues" evidence="9">
    <location>
        <begin position="1"/>
        <end position="12"/>
    </location>
</feature>
<comment type="similarity">
    <text evidence="3">Belongs to the VPS53 family.</text>
</comment>
<dbReference type="GO" id="GO:0010008">
    <property type="term" value="C:endosome membrane"/>
    <property type="evidence" value="ECO:0007669"/>
    <property type="project" value="UniProtKB-SubCell"/>
</dbReference>
<dbReference type="Pfam" id="PF04100">
    <property type="entry name" value="Vps53_N"/>
    <property type="match status" value="1"/>
</dbReference>
<dbReference type="GO" id="GO:0042147">
    <property type="term" value="P:retrograde transport, endosome to Golgi"/>
    <property type="evidence" value="ECO:0007669"/>
    <property type="project" value="InterPro"/>
</dbReference>
<name>A0A4Y7NJQ6_9CRUS</name>
<feature type="compositionally biased region" description="Polar residues" evidence="9">
    <location>
        <begin position="846"/>
        <end position="857"/>
    </location>
</feature>
<organism evidence="12">
    <name type="scientific">Scapholeberis mucronata</name>
    <dbReference type="NCBI Taxonomy" id="202097"/>
    <lineage>
        <taxon>Eukaryota</taxon>
        <taxon>Metazoa</taxon>
        <taxon>Ecdysozoa</taxon>
        <taxon>Arthropoda</taxon>
        <taxon>Crustacea</taxon>
        <taxon>Branchiopoda</taxon>
        <taxon>Diplostraca</taxon>
        <taxon>Cladocera</taxon>
        <taxon>Anomopoda</taxon>
        <taxon>Daphniidae</taxon>
        <taxon>Scapholeberis</taxon>
    </lineage>
</organism>
<dbReference type="InterPro" id="IPR031745">
    <property type="entry name" value="Vps53_C"/>
</dbReference>
<dbReference type="EMBL" id="LR023860">
    <property type="protein sequence ID" value="SVE93479.1"/>
    <property type="molecule type" value="mRNA"/>
</dbReference>
<dbReference type="AlphaFoldDB" id="A0A4Y7NJQ6"/>
<protein>
    <recommendedName>
        <fullName evidence="4">Vacuolar protein sorting-associated protein 53 homolog</fullName>
    </recommendedName>
</protein>
<evidence type="ECO:0000259" key="10">
    <source>
        <dbReference type="Pfam" id="PF04100"/>
    </source>
</evidence>
<comment type="subcellular location">
    <subcellularLocation>
        <location evidence="2">Endosome membrane</location>
        <topology evidence="2">Peripheral membrane protein</topology>
    </subcellularLocation>
    <subcellularLocation>
        <location evidence="1">Golgi apparatus</location>
        <location evidence="1">trans-Golgi network membrane</location>
        <topology evidence="1">Peripheral membrane protein</topology>
    </subcellularLocation>
</comment>
<dbReference type="GO" id="GO:0005829">
    <property type="term" value="C:cytosol"/>
    <property type="evidence" value="ECO:0007669"/>
    <property type="project" value="GOC"/>
</dbReference>
<feature type="region of interest" description="Disordered" evidence="9">
    <location>
        <begin position="1"/>
        <end position="20"/>
    </location>
</feature>
<evidence type="ECO:0000256" key="8">
    <source>
        <dbReference type="SAM" id="Coils"/>
    </source>
</evidence>